<gene>
    <name evidence="2" type="ORF">FNF29_05838</name>
</gene>
<evidence type="ECO:0000313" key="2">
    <source>
        <dbReference type="EMBL" id="KAA0149626.1"/>
    </source>
</evidence>
<evidence type="ECO:0000313" key="3">
    <source>
        <dbReference type="Proteomes" id="UP000323011"/>
    </source>
</evidence>
<feature type="region of interest" description="Disordered" evidence="1">
    <location>
        <begin position="275"/>
        <end position="309"/>
    </location>
</feature>
<feature type="compositionally biased region" description="Low complexity" evidence="1">
    <location>
        <begin position="562"/>
        <end position="573"/>
    </location>
</feature>
<feature type="region of interest" description="Disordered" evidence="1">
    <location>
        <begin position="551"/>
        <end position="573"/>
    </location>
</feature>
<proteinExistence type="predicted"/>
<organism evidence="2 3">
    <name type="scientific">Cafeteria roenbergensis</name>
    <name type="common">Marine flagellate</name>
    <dbReference type="NCBI Taxonomy" id="33653"/>
    <lineage>
        <taxon>Eukaryota</taxon>
        <taxon>Sar</taxon>
        <taxon>Stramenopiles</taxon>
        <taxon>Bigyra</taxon>
        <taxon>Opalozoa</taxon>
        <taxon>Bicosoecida</taxon>
        <taxon>Cafeteriaceae</taxon>
        <taxon>Cafeteria</taxon>
    </lineage>
</organism>
<comment type="caution">
    <text evidence="2">The sequence shown here is derived from an EMBL/GenBank/DDBJ whole genome shotgun (WGS) entry which is preliminary data.</text>
</comment>
<keyword evidence="3" id="KW-1185">Reference proteome</keyword>
<sequence length="710" mass="71963">MEAAQAALACALDERSPATLSEEGPSARELLGLSPGLARDLVRHLLAQRDPAASVAAASLVRAMVAAPLRLFPSAAMMERLLRQLACDPTEAVAVLDAVLASGTGGTRQGRLWASPHGALIVAHLVRAGMLAEATDVVEMMTLAGGTLTPGAAVASALASGLARCEVAASDAADPEAKARASAVLLQIYHRMAATPRGCLPSAASAGAATQLAVARAKASGGLTAPWLLAAASHALRYVPMLSEALRSAGLAEARARAAESRLEDAEARLAKQAAEALAEPDSLRSERRAAEADRDARTAASAFRDAQREEEDAVAALGPLLEASGFGKELAPGFAGLDAVASGATDVALPVEEAPLPLLAPGTTAPGQWPADPSRRPMASGSGAGLASADPGRWQPLANMLATAALSMQAVPGAARAGLALGTVHAQLRAGVQPSGDTLRSVVAGIVRLPPEDWDPESLRSAFTQAAQRLGAAVEHGKAARGAASGFQAALEAHGEATAAAFARAVLSTTWESPHSAAAGAAAALLEAGVPQQAARSSIEGILLAAERGQEPGQEALEDQPLLSPASDSLPPASEEALASLFQEMRRSGALAAAGLVSPMPALSAIVPGARFVDLRCCTRLQAHLACDAAVREAAVEAVSAAGDDRDLHFVVGRTGAVAAAVEDWAAGTTPVLKFDNRSSRTLMLRAQSLKAWGQAALGGDSLAGRQRA</sequence>
<protein>
    <submittedName>
        <fullName evidence="2">Uncharacterized protein</fullName>
    </submittedName>
</protein>
<feature type="compositionally biased region" description="Low complexity" evidence="1">
    <location>
        <begin position="380"/>
        <end position="390"/>
    </location>
</feature>
<feature type="region of interest" description="Disordered" evidence="1">
    <location>
        <begin position="359"/>
        <end position="392"/>
    </location>
</feature>
<feature type="compositionally biased region" description="Low complexity" evidence="1">
    <location>
        <begin position="359"/>
        <end position="368"/>
    </location>
</feature>
<feature type="compositionally biased region" description="Basic and acidic residues" evidence="1">
    <location>
        <begin position="282"/>
        <end position="298"/>
    </location>
</feature>
<dbReference type="EMBL" id="VLTN01000041">
    <property type="protein sequence ID" value="KAA0149626.1"/>
    <property type="molecule type" value="Genomic_DNA"/>
</dbReference>
<name>A0A5A8C927_CAFRO</name>
<dbReference type="AlphaFoldDB" id="A0A5A8C927"/>
<evidence type="ECO:0000256" key="1">
    <source>
        <dbReference type="SAM" id="MobiDB-lite"/>
    </source>
</evidence>
<reference evidence="2 3" key="1">
    <citation type="submission" date="2019-07" db="EMBL/GenBank/DDBJ databases">
        <title>Genomes of Cafeteria roenbergensis.</title>
        <authorList>
            <person name="Fischer M.G."/>
            <person name="Hackl T."/>
            <person name="Roman M."/>
        </authorList>
    </citation>
    <scope>NUCLEOTIDE SEQUENCE [LARGE SCALE GENOMIC DNA]</scope>
    <source>
        <strain evidence="2 3">BVI</strain>
    </source>
</reference>
<accession>A0A5A8C927</accession>
<dbReference type="Proteomes" id="UP000323011">
    <property type="component" value="Unassembled WGS sequence"/>
</dbReference>